<accession>A0A7C0U5M9</accession>
<dbReference type="EMBL" id="DQWS01000039">
    <property type="protein sequence ID" value="HDD52624.1"/>
    <property type="molecule type" value="Genomic_DNA"/>
</dbReference>
<evidence type="ECO:0000256" key="1">
    <source>
        <dbReference type="SAM" id="Coils"/>
    </source>
</evidence>
<feature type="coiled-coil region" evidence="1">
    <location>
        <begin position="1190"/>
        <end position="1217"/>
    </location>
</feature>
<dbReference type="InterPro" id="IPR047679">
    <property type="entry name" value="BREX_BrxC"/>
</dbReference>
<sequence>MKFIRELFAKDIERRIEEVIKVDQADEATVYEELQEYVITQSIGQHFVEVYRAMADAASEPHEGIGVWVSGFFGSGKSSFAKILGYTVSNRTVKGESASEIIKKKARSDLDKDLAEELSNYLDFINTKIPTHAIIFDVSMDRGVRYANERLTEIMYKALLRELGYAEDFDLAELEITLEEDGLLEEFKKEFLALHGKPWEIRRKLAMAINEASAVLHRLKPDVYNQPDSWIKALGSKGRADITPNLLADRAFELAARRKPGHALLFVIDEVGQYVARSEEKMLDLQAVVQALGREGKNRVKAKKAIAPFWIVVTSQEKLGEVVDALDSKKIELARLQDRFPTTIDLKQSDISEIAGKRVLMKNPQGAQHLREIYDNHEGRLNNLCSMERTSRSTKIGKEDFVSLYPYLPYQIDLCIDIVSGLRLRRGAHRHVGGSNRTIIKQAQQMMIHPRTRLADEPIGTLVTLDKVYELLYAGDLLPSETTREVDDVANRLAGDVMAQKVVKAIALLEVITDLPRTPRNLAAVLHPRVDSEPLEGEVKAALERLEKAQIVKETEEGYKLLTLQEKNWDDTRKGISPKPADKNRIKREFLKEIFSEPEIKNYRYKGRKAFPFSLTIDGENLGDKGLVPLELLVADDPEEFEEKCAEARKRSSDDKGKVFWVMSLNDEIHGLIEELYRSREMISRHEQIAARRKLSGDEVSCLNEEKIRRDRIQRELRNKLTEALSQGAGFFQGVRKDASSLGHKPGEVFSALREEVIPELYPKFELGSRPVKGEEAKRFLTASNLNGLSAIFYDPPEGLNLVVSREGKLHPNPDAEICREVMDYLNRMHNYGEKITGKTLENHFGGLGYAWDLDVLMLVLAVLFRGGAIEVTYGGKKLQAYNDPSSLQVFDKKQAFRSATFAPKKPLDLKLLGDAARKYEEITGEHAEQVEEGYLARAFQELASEDRDILRPLIERMEAEKLPGLDSIREFLTTVENILVTAPDDCVKTLASEGTTYRELRQRVRKLRNMLTTSNLELIRRARMILEVQYPLLVERIPGDEIEQAARDLREALNSERFYEYLDPIKEKSEIISQRYRGLYEELHERRNEAYSKAIDRVKGTPEWGQLSKDYQIAETRLAPILQPLTKKACQELSLSDWDSVCANCGATLGQMESDLQAVDSLVSRAMEELQRLVSPEKKVKRFKVSSILGGALETQEDLEEAIQRLKEELAKLLSEGVKVILE</sequence>
<protein>
    <submittedName>
        <fullName evidence="2">BREX system P-loop protein BrxC</fullName>
    </submittedName>
</protein>
<keyword evidence="1" id="KW-0175">Coiled coil</keyword>
<evidence type="ECO:0000313" key="2">
    <source>
        <dbReference type="EMBL" id="HDD52624.1"/>
    </source>
</evidence>
<comment type="caution">
    <text evidence="2">The sequence shown here is derived from an EMBL/GenBank/DDBJ whole genome shotgun (WGS) entry which is preliminary data.</text>
</comment>
<dbReference type="Proteomes" id="UP000885690">
    <property type="component" value="Unassembled WGS sequence"/>
</dbReference>
<organism evidence="2">
    <name type="scientific">Thermosulfidibacter takaii</name>
    <dbReference type="NCBI Taxonomy" id="412593"/>
    <lineage>
        <taxon>Bacteria</taxon>
        <taxon>Pseudomonadati</taxon>
        <taxon>Thermosulfidibacterota</taxon>
        <taxon>Thermosulfidibacteria</taxon>
        <taxon>Thermosulfidibacterales</taxon>
        <taxon>Thermosulfidibacteraceae</taxon>
    </lineage>
</organism>
<dbReference type="NCBIfam" id="NF033441">
    <property type="entry name" value="BREX_BrxC"/>
    <property type="match status" value="1"/>
</dbReference>
<name>A0A7C0U5M9_9BACT</name>
<dbReference type="AlphaFoldDB" id="A0A7C0U5M9"/>
<proteinExistence type="predicted"/>
<reference evidence="2" key="1">
    <citation type="journal article" date="2020" name="mSystems">
        <title>Genome- and Community-Level Interaction Insights into Carbon Utilization and Element Cycling Functions of Hydrothermarchaeota in Hydrothermal Sediment.</title>
        <authorList>
            <person name="Zhou Z."/>
            <person name="Liu Y."/>
            <person name="Xu W."/>
            <person name="Pan J."/>
            <person name="Luo Z.H."/>
            <person name="Li M."/>
        </authorList>
    </citation>
    <scope>NUCLEOTIDE SEQUENCE [LARGE SCALE GENOMIC DNA]</scope>
    <source>
        <strain evidence="2">HyVt-115</strain>
    </source>
</reference>
<gene>
    <name evidence="2" type="primary">brxC</name>
    <name evidence="2" type="ORF">ENF32_00970</name>
</gene>